<evidence type="ECO:0008006" key="5">
    <source>
        <dbReference type="Google" id="ProtNLM"/>
    </source>
</evidence>
<keyword evidence="2" id="KW-0812">Transmembrane</keyword>
<evidence type="ECO:0000256" key="1">
    <source>
        <dbReference type="SAM" id="MobiDB-lite"/>
    </source>
</evidence>
<proteinExistence type="predicted"/>
<reference evidence="4" key="1">
    <citation type="submission" date="2023-02" db="EMBL/GenBank/DDBJ databases">
        <title>Gut commensal Christensenella minuta modulates host metabolism via a new class of secondary bile acids.</title>
        <authorList>
            <person name="Liu C."/>
        </authorList>
    </citation>
    <scope>NUCLEOTIDE SEQUENCE</scope>
    <source>
        <strain evidence="4">CA70</strain>
    </source>
</reference>
<dbReference type="RefSeq" id="WP_353423953.1">
    <property type="nucleotide sequence ID" value="NZ_CP117826.1"/>
</dbReference>
<feature type="compositionally biased region" description="Polar residues" evidence="1">
    <location>
        <begin position="159"/>
        <end position="179"/>
    </location>
</feature>
<sequence length="223" mass="22882">MKKKTILSIALAAILVLAFATTGMAADVPVKVTIDNSNPNPGDTVNITVSCTGNDIGGFEGKVTTSGLKYISDDGQFSNETQLRAMGSGSVTYTYTVEGQPGDAIKFSLSDVKVGDAAGSSWHNPVGDFAVSGTVEAAVNPQPSTQPSEDLQPSEDPSEPTQQPSEPTGEPSAQPSDSQNADELDDVPKTGDATTDLWVLAVVGIAAAATVAVVAGKKVFSHK</sequence>
<feature type="compositionally biased region" description="Polar residues" evidence="1">
    <location>
        <begin position="141"/>
        <end position="151"/>
    </location>
</feature>
<dbReference type="EMBL" id="CP117826">
    <property type="protein sequence ID" value="XCC63297.1"/>
    <property type="molecule type" value="Genomic_DNA"/>
</dbReference>
<feature type="transmembrane region" description="Helical" evidence="2">
    <location>
        <begin position="197"/>
        <end position="216"/>
    </location>
</feature>
<accession>A0AAU8AC24</accession>
<feature type="chain" id="PRO_5043627619" description="LPXTG cell wall anchor domain-containing protein" evidence="3">
    <location>
        <begin position="26"/>
        <end position="223"/>
    </location>
</feature>
<gene>
    <name evidence="4" type="ORF">PUP29_05120</name>
</gene>
<evidence type="ECO:0000256" key="2">
    <source>
        <dbReference type="SAM" id="Phobius"/>
    </source>
</evidence>
<feature type="region of interest" description="Disordered" evidence="1">
    <location>
        <begin position="139"/>
        <end position="191"/>
    </location>
</feature>
<keyword evidence="2" id="KW-1133">Transmembrane helix</keyword>
<keyword evidence="3" id="KW-0732">Signal</keyword>
<organism evidence="4">
    <name type="scientific">Christensenella massiliensis</name>
    <dbReference type="NCBI Taxonomy" id="1805714"/>
    <lineage>
        <taxon>Bacteria</taxon>
        <taxon>Bacillati</taxon>
        <taxon>Bacillota</taxon>
        <taxon>Clostridia</taxon>
        <taxon>Christensenellales</taxon>
        <taxon>Christensenellaceae</taxon>
        <taxon>Christensenella</taxon>
    </lineage>
</organism>
<dbReference type="AlphaFoldDB" id="A0AAU8AC24"/>
<evidence type="ECO:0000256" key="3">
    <source>
        <dbReference type="SAM" id="SignalP"/>
    </source>
</evidence>
<evidence type="ECO:0000313" key="4">
    <source>
        <dbReference type="EMBL" id="XCC63297.1"/>
    </source>
</evidence>
<keyword evidence="2" id="KW-0472">Membrane</keyword>
<name>A0AAU8AC24_9FIRM</name>
<protein>
    <recommendedName>
        <fullName evidence="5">LPXTG cell wall anchor domain-containing protein</fullName>
    </recommendedName>
</protein>
<feature type="signal peptide" evidence="3">
    <location>
        <begin position="1"/>
        <end position="25"/>
    </location>
</feature>